<evidence type="ECO:0000256" key="2">
    <source>
        <dbReference type="ARBA" id="ARBA00022475"/>
    </source>
</evidence>
<evidence type="ECO:0000256" key="1">
    <source>
        <dbReference type="ARBA" id="ARBA00004651"/>
    </source>
</evidence>
<feature type="domain" description="Metallo-beta-lactamase" evidence="7">
    <location>
        <begin position="503"/>
        <end position="685"/>
    </location>
</feature>
<evidence type="ECO:0000313" key="9">
    <source>
        <dbReference type="Proteomes" id="UP000072660"/>
    </source>
</evidence>
<dbReference type="InterPro" id="IPR036866">
    <property type="entry name" value="RibonucZ/Hydroxyglut_hydro"/>
</dbReference>
<proteinExistence type="predicted"/>
<keyword evidence="4 6" id="KW-1133">Transmembrane helix</keyword>
<feature type="transmembrane region" description="Helical" evidence="6">
    <location>
        <begin position="30"/>
        <end position="57"/>
    </location>
</feature>
<dbReference type="Pfam" id="PF00753">
    <property type="entry name" value="Lactamase_B"/>
    <property type="match status" value="1"/>
</dbReference>
<dbReference type="CDD" id="cd07731">
    <property type="entry name" value="ComA-like_MBL-fold"/>
    <property type="match status" value="1"/>
</dbReference>
<feature type="transmembrane region" description="Helical" evidence="6">
    <location>
        <begin position="232"/>
        <end position="252"/>
    </location>
</feature>
<feature type="transmembrane region" description="Helical" evidence="6">
    <location>
        <begin position="304"/>
        <end position="323"/>
    </location>
</feature>
<dbReference type="InterPro" id="IPR052159">
    <property type="entry name" value="Competence_DNA_uptake"/>
</dbReference>
<dbReference type="InterPro" id="IPR035681">
    <property type="entry name" value="ComA-like_MBL"/>
</dbReference>
<keyword evidence="9" id="KW-1185">Reference proteome</keyword>
<dbReference type="PANTHER" id="PTHR30619">
    <property type="entry name" value="DNA INTERNALIZATION/COMPETENCE PROTEIN COMEC/REC2"/>
    <property type="match status" value="1"/>
</dbReference>
<evidence type="ECO:0000259" key="7">
    <source>
        <dbReference type="SMART" id="SM00849"/>
    </source>
</evidence>
<dbReference type="EMBL" id="LSZO01000166">
    <property type="protein sequence ID" value="KXU37260.1"/>
    <property type="molecule type" value="Genomic_DNA"/>
</dbReference>
<evidence type="ECO:0000256" key="6">
    <source>
        <dbReference type="SAM" id="Phobius"/>
    </source>
</evidence>
<keyword evidence="2" id="KW-1003">Cell membrane</keyword>
<feature type="transmembrane region" description="Helical" evidence="6">
    <location>
        <begin position="392"/>
        <end position="410"/>
    </location>
</feature>
<dbReference type="PANTHER" id="PTHR30619:SF1">
    <property type="entry name" value="RECOMBINATION PROTEIN 2"/>
    <property type="match status" value="1"/>
</dbReference>
<gene>
    <name evidence="8" type="ORF">AXE65_03380</name>
</gene>
<dbReference type="InterPro" id="IPR004477">
    <property type="entry name" value="ComEC_N"/>
</dbReference>
<dbReference type="Proteomes" id="UP000072660">
    <property type="component" value="Unassembled WGS sequence"/>
</dbReference>
<sequence length="740" mass="80686">MRNALLMLAAGLLSVRFLPALPPLGLLLALALIGLMCLPWRTYLLSFFLFGLCLACLSAQRALDDRLNPALDGRTVWLQGQVVGLPQQQQGTMRFVLENPTSRRGKLPARLRLSWHQGQPVQAGEVWRLAVTLKRPHGTVNPASFDYEAWLLAQRIGGSGTVKQGERISAAQGFAAFRDDIRQNLLNTPAYGRGGGLAALVVGDGSGLSRADWQLLQDTGTLHLMVISGGHVALLALAVYALIAGIARLGLWPARFSWLPVASVLAFAAALAYGLVAGFEVPVRRACLMMLVVLVWRLRFRHLGWFWPWLLALNAVLLIEPLASLQAGFWLSFIAAGLLLWLFCARLGRLPWWHGWIKAQWGMAIGLLPALLALGLPISLSAPFANLLAVPWIGFISVPLALLGTLLSPLPYLGEGLLWLAAASLHWLFYLLGLIAALLPAQTLPAAPLWAWLLGALGAGVLLLPSGIPLRFFGALLLAPLLLVPIHKPPMGQAEVWLLDVGQGLAVLLRTRDHAMLYDSGPSYGDFDSGERIVLPSLRRLGVKQLDLMLISHADNDHAGGAEAIMRAMPVAAVQSGEPARLPQSLNATPCIDGQSWQWDKVTFTTMHKADAKSSNGKSCLLKITANGERLLLTGDIDYETERALIAAGFDLKSDWLLAPHHGSKSSSSMALLKAVSPHSVLISRGAYNSYNHPHPQVLTRYQKLGIHIFDSSQTGAQRIELGHYQKLHPLREEQQRFWR</sequence>
<keyword evidence="3 6" id="KW-0812">Transmembrane</keyword>
<protein>
    <submittedName>
        <fullName evidence="8">Competence protein ComEC</fullName>
    </submittedName>
</protein>
<feature type="transmembrane region" description="Helical" evidence="6">
    <location>
        <begin position="329"/>
        <end position="348"/>
    </location>
</feature>
<evidence type="ECO:0000256" key="3">
    <source>
        <dbReference type="ARBA" id="ARBA00022692"/>
    </source>
</evidence>
<dbReference type="Gene3D" id="3.60.15.10">
    <property type="entry name" value="Ribonuclease Z/Hydroxyacylglutathione hydrolase-like"/>
    <property type="match status" value="1"/>
</dbReference>
<dbReference type="RefSeq" id="WP_068390804.1">
    <property type="nucleotide sequence ID" value="NZ_LSZO01000166.1"/>
</dbReference>
<dbReference type="GO" id="GO:0030420">
    <property type="term" value="P:establishment of competence for transformation"/>
    <property type="evidence" value="ECO:0007669"/>
    <property type="project" value="InterPro"/>
</dbReference>
<evidence type="ECO:0000256" key="4">
    <source>
        <dbReference type="ARBA" id="ARBA00022989"/>
    </source>
</evidence>
<dbReference type="OrthoDB" id="9761531at2"/>
<dbReference type="SMART" id="SM00849">
    <property type="entry name" value="Lactamase_B"/>
    <property type="match status" value="1"/>
</dbReference>
<dbReference type="AlphaFoldDB" id="A0A139SS06"/>
<feature type="transmembrane region" description="Helical" evidence="6">
    <location>
        <begin position="360"/>
        <end position="380"/>
    </location>
</feature>
<feature type="transmembrane region" description="Helical" evidence="6">
    <location>
        <begin position="417"/>
        <end position="439"/>
    </location>
</feature>
<dbReference type="SUPFAM" id="SSF56281">
    <property type="entry name" value="Metallo-hydrolase/oxidoreductase"/>
    <property type="match status" value="1"/>
</dbReference>
<feature type="transmembrane region" description="Helical" evidence="6">
    <location>
        <begin position="451"/>
        <end position="484"/>
    </location>
</feature>
<feature type="transmembrane region" description="Helical" evidence="6">
    <location>
        <begin position="258"/>
        <end position="283"/>
    </location>
</feature>
<dbReference type="Pfam" id="PF13567">
    <property type="entry name" value="DUF4131"/>
    <property type="match status" value="1"/>
</dbReference>
<comment type="caution">
    <text evidence="8">The sequence shown here is derived from an EMBL/GenBank/DDBJ whole genome shotgun (WGS) entry which is preliminary data.</text>
</comment>
<dbReference type="NCBIfam" id="TIGR00361">
    <property type="entry name" value="ComEC_Rec2"/>
    <property type="match status" value="1"/>
</dbReference>
<keyword evidence="5 6" id="KW-0472">Membrane</keyword>
<evidence type="ECO:0000256" key="5">
    <source>
        <dbReference type="ARBA" id="ARBA00023136"/>
    </source>
</evidence>
<dbReference type="GO" id="GO:0005886">
    <property type="term" value="C:plasma membrane"/>
    <property type="evidence" value="ECO:0007669"/>
    <property type="project" value="UniProtKB-SubCell"/>
</dbReference>
<organism evidence="8 9">
    <name type="scientific">Ventosimonas gracilis</name>
    <dbReference type="NCBI Taxonomy" id="1680762"/>
    <lineage>
        <taxon>Bacteria</taxon>
        <taxon>Pseudomonadati</taxon>
        <taxon>Pseudomonadota</taxon>
        <taxon>Gammaproteobacteria</taxon>
        <taxon>Pseudomonadales</taxon>
        <taxon>Ventosimonadaceae</taxon>
        <taxon>Ventosimonas</taxon>
    </lineage>
</organism>
<dbReference type="InterPro" id="IPR004797">
    <property type="entry name" value="Competence_ComEC/Rec2"/>
</dbReference>
<evidence type="ECO:0000313" key="8">
    <source>
        <dbReference type="EMBL" id="KXU37260.1"/>
    </source>
</evidence>
<accession>A0A139SS06</accession>
<reference evidence="8 9" key="1">
    <citation type="submission" date="2016-02" db="EMBL/GenBank/DDBJ databases">
        <authorList>
            <person name="Wen L."/>
            <person name="He K."/>
            <person name="Yang H."/>
        </authorList>
    </citation>
    <scope>NUCLEOTIDE SEQUENCE [LARGE SCALE GENOMIC DNA]</scope>
    <source>
        <strain evidence="8 9">CV58</strain>
    </source>
</reference>
<name>A0A139SS06_9GAMM</name>
<comment type="subcellular location">
    <subcellularLocation>
        <location evidence="1">Cell membrane</location>
        <topology evidence="1">Multi-pass membrane protein</topology>
    </subcellularLocation>
</comment>
<dbReference type="NCBIfam" id="TIGR00360">
    <property type="entry name" value="ComEC_N-term"/>
    <property type="match status" value="1"/>
</dbReference>
<dbReference type="InterPro" id="IPR025405">
    <property type="entry name" value="DUF4131"/>
</dbReference>
<dbReference type="InterPro" id="IPR001279">
    <property type="entry name" value="Metallo-B-lactamas"/>
</dbReference>
<dbReference type="Pfam" id="PF03772">
    <property type="entry name" value="Competence"/>
    <property type="match status" value="1"/>
</dbReference>